<evidence type="ECO:0000256" key="1">
    <source>
        <dbReference type="SAM" id="Phobius"/>
    </source>
</evidence>
<dbReference type="EMBL" id="CP036264">
    <property type="protein sequence ID" value="QEF99091.1"/>
    <property type="molecule type" value="Genomic_DNA"/>
</dbReference>
<keyword evidence="1" id="KW-0812">Transmembrane</keyword>
<accession>A0A5B9MCN3</accession>
<organism evidence="2 3">
    <name type="scientific">Stieleria maiorica</name>
    <dbReference type="NCBI Taxonomy" id="2795974"/>
    <lineage>
        <taxon>Bacteria</taxon>
        <taxon>Pseudomonadati</taxon>
        <taxon>Planctomycetota</taxon>
        <taxon>Planctomycetia</taxon>
        <taxon>Pirellulales</taxon>
        <taxon>Pirellulaceae</taxon>
        <taxon>Stieleria</taxon>
    </lineage>
</organism>
<evidence type="ECO:0000313" key="2">
    <source>
        <dbReference type="EMBL" id="QEF99091.1"/>
    </source>
</evidence>
<keyword evidence="3" id="KW-1185">Reference proteome</keyword>
<protein>
    <submittedName>
        <fullName evidence="2">Uncharacterized protein</fullName>
    </submittedName>
</protein>
<reference evidence="2 3" key="1">
    <citation type="submission" date="2019-02" db="EMBL/GenBank/DDBJ databases">
        <title>Planctomycetal bacteria perform biofilm scaping via a novel small molecule.</title>
        <authorList>
            <person name="Jeske O."/>
            <person name="Boedeker C."/>
            <person name="Wiegand S."/>
            <person name="Breitling P."/>
            <person name="Kallscheuer N."/>
            <person name="Jogler M."/>
            <person name="Rohde M."/>
            <person name="Petersen J."/>
            <person name="Medema M.H."/>
            <person name="Surup F."/>
            <person name="Jogler C."/>
        </authorList>
    </citation>
    <scope>NUCLEOTIDE SEQUENCE [LARGE SCALE GENOMIC DNA]</scope>
    <source>
        <strain evidence="2 3">Mal15</strain>
    </source>
</reference>
<feature type="transmembrane region" description="Helical" evidence="1">
    <location>
        <begin position="20"/>
        <end position="40"/>
    </location>
</feature>
<dbReference type="RefSeq" id="WP_147868551.1">
    <property type="nucleotide sequence ID" value="NZ_CP036264.1"/>
</dbReference>
<keyword evidence="1" id="KW-0472">Membrane</keyword>
<dbReference type="Proteomes" id="UP000321353">
    <property type="component" value="Chromosome"/>
</dbReference>
<dbReference type="KEGG" id="smam:Mal15_31510"/>
<gene>
    <name evidence="2" type="ORF">Mal15_31510</name>
</gene>
<keyword evidence="1" id="KW-1133">Transmembrane helix</keyword>
<name>A0A5B9MCN3_9BACT</name>
<sequence>MNATTARRAVAPQRPARTGMIGWMVVLILTLLVGTFAITVTRRATHERNDQLHRQRIMILESAIDALRQSEMDVGERIRLPLGDATRWVVVEAVDGAPIGRQYQATLYRNDRPGVSIRRAVENDL</sequence>
<evidence type="ECO:0000313" key="3">
    <source>
        <dbReference type="Proteomes" id="UP000321353"/>
    </source>
</evidence>
<proteinExistence type="predicted"/>
<dbReference type="AlphaFoldDB" id="A0A5B9MCN3"/>